<dbReference type="NCBIfam" id="TIGR03347">
    <property type="entry name" value="VI_chp_1"/>
    <property type="match status" value="1"/>
</dbReference>
<name>A0A0C2D6Y2_9BACT</name>
<dbReference type="Pfam" id="PF06996">
    <property type="entry name" value="T6SS_TssG"/>
    <property type="match status" value="1"/>
</dbReference>
<reference evidence="1 2" key="1">
    <citation type="submission" date="2014-12" db="EMBL/GenBank/DDBJ databases">
        <title>Genome assembly of Enhygromyxa salina DSM 15201.</title>
        <authorList>
            <person name="Sharma G."/>
            <person name="Subramanian S."/>
        </authorList>
    </citation>
    <scope>NUCLEOTIDE SEQUENCE [LARGE SCALE GENOMIC DNA]</scope>
    <source>
        <strain evidence="1 2">DSM 15201</strain>
    </source>
</reference>
<proteinExistence type="predicted"/>
<accession>A0A0C2D6Y2</accession>
<evidence type="ECO:0000313" key="1">
    <source>
        <dbReference type="EMBL" id="KIG15782.1"/>
    </source>
</evidence>
<dbReference type="InterPro" id="IPR010732">
    <property type="entry name" value="T6SS_TssG-like"/>
</dbReference>
<dbReference type="EMBL" id="JMCC02000048">
    <property type="protein sequence ID" value="KIG15782.1"/>
    <property type="molecule type" value="Genomic_DNA"/>
</dbReference>
<gene>
    <name evidence="1" type="ORF">DB30_05352</name>
</gene>
<protein>
    <recommendedName>
        <fullName evidence="3">Type VI secretion system baseplate subunit TssG</fullName>
    </recommendedName>
</protein>
<dbReference type="RefSeq" id="WP_052551150.1">
    <property type="nucleotide sequence ID" value="NZ_JMCC02000048.1"/>
</dbReference>
<dbReference type="Proteomes" id="UP000031599">
    <property type="component" value="Unassembled WGS sequence"/>
</dbReference>
<organism evidence="1 2">
    <name type="scientific">Enhygromyxa salina</name>
    <dbReference type="NCBI Taxonomy" id="215803"/>
    <lineage>
        <taxon>Bacteria</taxon>
        <taxon>Pseudomonadati</taxon>
        <taxon>Myxococcota</taxon>
        <taxon>Polyangia</taxon>
        <taxon>Nannocystales</taxon>
        <taxon>Nannocystaceae</taxon>
        <taxon>Enhygromyxa</taxon>
    </lineage>
</organism>
<dbReference type="AlphaFoldDB" id="A0A0C2D6Y2"/>
<dbReference type="PANTHER" id="PTHR35564">
    <property type="match status" value="1"/>
</dbReference>
<evidence type="ECO:0008006" key="3">
    <source>
        <dbReference type="Google" id="ProtNLM"/>
    </source>
</evidence>
<sequence>MGPQERPPQDSLSDPPAWFQRLLDQPGAIDPFVAIGLLEELTRGAKRIGGDGPYDEEAVRFRHARSLAFKPGDVEAVELRADGRNAQGQRADLVEMTLNIVGLMGTSSPLPTYLASEAASQDEEGRIKADFFDLFHHRLHSLLYRGVRKYDWPREFSTDGRDVWSLRLLAMLGIDDYETRTLEYIKPLDLLRIAPLLASPARTARTVELAVMEILDHQLEGADVKVKQFQGSYADIDPAHKIRLAIENSRLGVSAVIGDLCLHRAGKAQVVVGPLDQEGLRRFMAGGDAFFAVRELLDLLSYELIEFELELILGRESQVGAILGKSRIGDDAWLAKGDDVELQREETRVIVSLDEAKKLLEEEDARGGR</sequence>
<dbReference type="PANTHER" id="PTHR35564:SF3">
    <property type="entry name" value="TYPE VI SECRETION SYSTEM BASEPLATE SUBUNIT TSSG"/>
    <property type="match status" value="1"/>
</dbReference>
<evidence type="ECO:0000313" key="2">
    <source>
        <dbReference type="Proteomes" id="UP000031599"/>
    </source>
</evidence>
<comment type="caution">
    <text evidence="1">The sequence shown here is derived from an EMBL/GenBank/DDBJ whole genome shotgun (WGS) entry which is preliminary data.</text>
</comment>